<keyword evidence="1" id="KW-0812">Transmembrane</keyword>
<dbReference type="InterPro" id="IPR014198">
    <property type="entry name" value="Spore_III_AB"/>
</dbReference>
<comment type="caution">
    <text evidence="2">The sequence shown here is derived from an EMBL/GenBank/DDBJ whole genome shotgun (WGS) entry which is preliminary data.</text>
</comment>
<dbReference type="AlphaFoldDB" id="A0A9D1YPJ9"/>
<name>A0A9D1YPJ9_9FIRM</name>
<protein>
    <submittedName>
        <fullName evidence="2">Stage III sporulation protein AB</fullName>
    </submittedName>
</protein>
<dbReference type="PROSITE" id="PS51257">
    <property type="entry name" value="PROKAR_LIPOPROTEIN"/>
    <property type="match status" value="1"/>
</dbReference>
<evidence type="ECO:0000256" key="1">
    <source>
        <dbReference type="SAM" id="Phobius"/>
    </source>
</evidence>
<dbReference type="Pfam" id="PF09548">
    <property type="entry name" value="Spore_III_AB"/>
    <property type="match status" value="1"/>
</dbReference>
<feature type="transmembrane region" description="Helical" evidence="1">
    <location>
        <begin position="6"/>
        <end position="26"/>
    </location>
</feature>
<sequence>MEGSVLKLAGAGLLIAGCAGFGWCIWRDMAERAEQLKLLERVFVMLKSEVGYSCSSLPDGLLRVGGHMGGALGECLKRAGRQVREESGTTFQKAWKEHMRGYLKQTCLNEGERALVTAFPEYTGFADAGMQLAALEQFAGEMRRAQETAQREAENGKRTILSVSAAGGLLLAILLF</sequence>
<organism evidence="2 3">
    <name type="scientific">Candidatus Eisenbergiella pullistercoris</name>
    <dbReference type="NCBI Taxonomy" id="2838555"/>
    <lineage>
        <taxon>Bacteria</taxon>
        <taxon>Bacillati</taxon>
        <taxon>Bacillota</taxon>
        <taxon>Clostridia</taxon>
        <taxon>Lachnospirales</taxon>
        <taxon>Lachnospiraceae</taxon>
        <taxon>Eisenbergiella</taxon>
    </lineage>
</organism>
<reference evidence="2" key="1">
    <citation type="journal article" date="2021" name="PeerJ">
        <title>Extensive microbial diversity within the chicken gut microbiome revealed by metagenomics and culture.</title>
        <authorList>
            <person name="Gilroy R."/>
            <person name="Ravi A."/>
            <person name="Getino M."/>
            <person name="Pursley I."/>
            <person name="Horton D.L."/>
            <person name="Alikhan N.F."/>
            <person name="Baker D."/>
            <person name="Gharbi K."/>
            <person name="Hall N."/>
            <person name="Watson M."/>
            <person name="Adriaenssens E.M."/>
            <person name="Foster-Nyarko E."/>
            <person name="Jarju S."/>
            <person name="Secka A."/>
            <person name="Antonio M."/>
            <person name="Oren A."/>
            <person name="Chaudhuri R.R."/>
            <person name="La Ragione R."/>
            <person name="Hildebrand F."/>
            <person name="Pallen M.J."/>
        </authorList>
    </citation>
    <scope>NUCLEOTIDE SEQUENCE</scope>
    <source>
        <strain evidence="2">ChiSxjej3B15-24422</strain>
    </source>
</reference>
<reference evidence="2" key="2">
    <citation type="submission" date="2021-04" db="EMBL/GenBank/DDBJ databases">
        <authorList>
            <person name="Gilroy R."/>
        </authorList>
    </citation>
    <scope>NUCLEOTIDE SEQUENCE</scope>
    <source>
        <strain evidence="2">ChiSxjej3B15-24422</strain>
    </source>
</reference>
<dbReference type="EMBL" id="DXDD01000102">
    <property type="protein sequence ID" value="HIY60660.1"/>
    <property type="molecule type" value="Genomic_DNA"/>
</dbReference>
<evidence type="ECO:0000313" key="3">
    <source>
        <dbReference type="Proteomes" id="UP000824007"/>
    </source>
</evidence>
<proteinExistence type="predicted"/>
<accession>A0A9D1YPJ9</accession>
<gene>
    <name evidence="2" type="ORF">H9831_08295</name>
</gene>
<keyword evidence="1" id="KW-1133">Transmembrane helix</keyword>
<dbReference type="Proteomes" id="UP000824007">
    <property type="component" value="Unassembled WGS sequence"/>
</dbReference>
<keyword evidence="1" id="KW-0472">Membrane</keyword>
<evidence type="ECO:0000313" key="2">
    <source>
        <dbReference type="EMBL" id="HIY60660.1"/>
    </source>
</evidence>